<dbReference type="CDD" id="cd12166">
    <property type="entry name" value="2-Hacid_dh_7"/>
    <property type="match status" value="1"/>
</dbReference>
<comment type="similarity">
    <text evidence="1 4">Belongs to the D-isomer specific 2-hydroxyacid dehydrogenase family.</text>
</comment>
<dbReference type="Proteomes" id="UP000886632">
    <property type="component" value="Unassembled WGS sequence"/>
</dbReference>
<sequence length="286" mass="30377">MRAWDLSDDLDDPSVRVVVPPMGTTERLARLAALPGLEVVQVFTAGYDHVLAHLPSGVTLCNAAGVHDASTAEFAVALMLAAQRGIPEFARAQERGEWIGQRAWPALGDRRVLIVGYGRIGRALAARLAPFEVSLTAVASRPRAGDDVVERVHGFDELPWLLPHHDIVVLLTPLTDTTRGLADAAFLASMPDGALVVNVARGQVLDTAALLAETATGRLRAALDVTDPEPLPPDHPLWHAPGVLVAPHVGGAGDTFRPRMVRLLREQLTRYAAGAPLLHVVAGPGA</sequence>
<keyword evidence="2 4" id="KW-0560">Oxidoreductase</keyword>
<evidence type="ECO:0000256" key="2">
    <source>
        <dbReference type="ARBA" id="ARBA00023002"/>
    </source>
</evidence>
<comment type="caution">
    <text evidence="7">The sequence shown here is derived from an EMBL/GenBank/DDBJ whole genome shotgun (WGS) entry which is preliminary data.</text>
</comment>
<name>A0A934X4B7_9MICO</name>
<dbReference type="InterPro" id="IPR029753">
    <property type="entry name" value="D-isomer_DH_CS"/>
</dbReference>
<evidence type="ECO:0000313" key="9">
    <source>
        <dbReference type="Proteomes" id="UP000718281"/>
    </source>
</evidence>
<dbReference type="AlphaFoldDB" id="A0A934X4B7"/>
<dbReference type="Pfam" id="PF00389">
    <property type="entry name" value="2-Hacid_dh"/>
    <property type="match status" value="1"/>
</dbReference>
<dbReference type="Pfam" id="PF02826">
    <property type="entry name" value="2-Hacid_dh_C"/>
    <property type="match status" value="1"/>
</dbReference>
<dbReference type="SUPFAM" id="SSF52283">
    <property type="entry name" value="Formate/glycerate dehydrogenase catalytic domain-like"/>
    <property type="match status" value="1"/>
</dbReference>
<evidence type="ECO:0000259" key="5">
    <source>
        <dbReference type="Pfam" id="PF00389"/>
    </source>
</evidence>
<organism evidence="7 9">
    <name type="scientific">Candidatus Phosphoribacter hodrii</name>
    <dbReference type="NCBI Taxonomy" id="2953743"/>
    <lineage>
        <taxon>Bacteria</taxon>
        <taxon>Bacillati</taxon>
        <taxon>Actinomycetota</taxon>
        <taxon>Actinomycetes</taxon>
        <taxon>Micrococcales</taxon>
        <taxon>Dermatophilaceae</taxon>
        <taxon>Candidatus Phosphoribacter</taxon>
    </lineage>
</organism>
<dbReference type="Proteomes" id="UP000718281">
    <property type="component" value="Unassembled WGS sequence"/>
</dbReference>
<evidence type="ECO:0000259" key="6">
    <source>
        <dbReference type="Pfam" id="PF02826"/>
    </source>
</evidence>
<dbReference type="InterPro" id="IPR006139">
    <property type="entry name" value="D-isomer_2_OHA_DH_cat_dom"/>
</dbReference>
<dbReference type="InterPro" id="IPR036291">
    <property type="entry name" value="NAD(P)-bd_dom_sf"/>
</dbReference>
<dbReference type="GO" id="GO:0016616">
    <property type="term" value="F:oxidoreductase activity, acting on the CH-OH group of donors, NAD or NADP as acceptor"/>
    <property type="evidence" value="ECO:0007669"/>
    <property type="project" value="InterPro"/>
</dbReference>
<evidence type="ECO:0000256" key="3">
    <source>
        <dbReference type="ARBA" id="ARBA00023027"/>
    </source>
</evidence>
<feature type="domain" description="D-isomer specific 2-hydroxyacid dehydrogenase catalytic" evidence="5">
    <location>
        <begin position="31"/>
        <end position="281"/>
    </location>
</feature>
<evidence type="ECO:0000313" key="8">
    <source>
        <dbReference type="EMBL" id="MBL0005333.1"/>
    </source>
</evidence>
<dbReference type="GO" id="GO:0051287">
    <property type="term" value="F:NAD binding"/>
    <property type="evidence" value="ECO:0007669"/>
    <property type="project" value="InterPro"/>
</dbReference>
<dbReference type="PANTHER" id="PTHR43333">
    <property type="entry name" value="2-HACID_DH_C DOMAIN-CONTAINING PROTEIN"/>
    <property type="match status" value="1"/>
</dbReference>
<keyword evidence="3" id="KW-0520">NAD</keyword>
<evidence type="ECO:0000256" key="4">
    <source>
        <dbReference type="RuleBase" id="RU003719"/>
    </source>
</evidence>
<proteinExistence type="inferred from homology"/>
<dbReference type="PROSITE" id="PS00671">
    <property type="entry name" value="D_2_HYDROXYACID_DH_3"/>
    <property type="match status" value="1"/>
</dbReference>
<dbReference type="EMBL" id="JADKGK010000024">
    <property type="protein sequence ID" value="MBL0005333.1"/>
    <property type="molecule type" value="Genomic_DNA"/>
</dbReference>
<gene>
    <name evidence="7" type="ORF">IPF40_07115</name>
    <name evidence="8" type="ORF">IPP00_15590</name>
</gene>
<dbReference type="Gene3D" id="3.40.50.720">
    <property type="entry name" value="NAD(P)-binding Rossmann-like Domain"/>
    <property type="match status" value="2"/>
</dbReference>
<evidence type="ECO:0000256" key="1">
    <source>
        <dbReference type="ARBA" id="ARBA00005854"/>
    </source>
</evidence>
<dbReference type="InterPro" id="IPR006140">
    <property type="entry name" value="D-isomer_DH_NAD-bd"/>
</dbReference>
<reference evidence="7 9" key="1">
    <citation type="submission" date="2020-10" db="EMBL/GenBank/DDBJ databases">
        <title>Connecting structure to function with the recovery of over 1000 high-quality activated sludge metagenome-assembled genomes encoding full-length rRNA genes using long-read sequencing.</title>
        <authorList>
            <person name="Singleton C.M."/>
            <person name="Petriglieri F."/>
            <person name="Kristensen J.M."/>
            <person name="Kirkegaard R.H."/>
            <person name="Michaelsen T.Y."/>
            <person name="Andersen M.H."/>
            <person name="Karst S.M."/>
            <person name="Dueholm M.S."/>
            <person name="Nielsen P.H."/>
            <person name="Albertsen M."/>
        </authorList>
    </citation>
    <scope>NUCLEOTIDE SEQUENCE [LARGE SCALE GENOMIC DNA]</scope>
    <source>
        <strain evidence="7">AalE_18-Q3-R2-46_BAT3C.188</strain>
        <strain evidence="8">Ribe_18-Q3-R11-54_MAXAC.001</strain>
    </source>
</reference>
<accession>A0A934X4B7</accession>
<dbReference type="EMBL" id="JADIXZ010000004">
    <property type="protein sequence ID" value="MBK6300817.1"/>
    <property type="molecule type" value="Genomic_DNA"/>
</dbReference>
<dbReference type="SUPFAM" id="SSF51735">
    <property type="entry name" value="NAD(P)-binding Rossmann-fold domains"/>
    <property type="match status" value="1"/>
</dbReference>
<feature type="domain" description="D-isomer specific 2-hydroxyacid dehydrogenase NAD-binding" evidence="6">
    <location>
        <begin position="76"/>
        <end position="250"/>
    </location>
</feature>
<dbReference type="FunFam" id="3.40.50.720:FF:000593">
    <property type="entry name" value="Dihydrofolate reductase"/>
    <property type="match status" value="1"/>
</dbReference>
<evidence type="ECO:0000313" key="7">
    <source>
        <dbReference type="EMBL" id="MBK6300817.1"/>
    </source>
</evidence>
<dbReference type="PANTHER" id="PTHR43333:SF1">
    <property type="entry name" value="D-ISOMER SPECIFIC 2-HYDROXYACID DEHYDROGENASE NAD-BINDING DOMAIN-CONTAINING PROTEIN"/>
    <property type="match status" value="1"/>
</dbReference>
<protein>
    <submittedName>
        <fullName evidence="7">2-hydroxyacid dehydrogenase</fullName>
    </submittedName>
</protein>